<dbReference type="STRING" id="118126.L21_2066"/>
<proteinExistence type="predicted"/>
<gene>
    <name evidence="1" type="ORF">L21_2066</name>
</gene>
<dbReference type="OrthoDB" id="7794at2157"/>
<dbReference type="Gene3D" id="1.10.1220.170">
    <property type="match status" value="1"/>
</dbReference>
<dbReference type="RefSeq" id="WP_074370370.1">
    <property type="nucleotide sequence ID" value="NZ_FMID01000047.1"/>
</dbReference>
<sequence>MSATTVWITLANKDRLEGLKRHPRESYNDVIGRLLDMTVDDEPLSEEAIRGIEEALEDIKAGRLYSEDDIKKEFGVEE</sequence>
<dbReference type="AlphaFoldDB" id="A0A1M4MMJ6"/>
<reference evidence="1 2" key="1">
    <citation type="submission" date="2016-08" db="EMBL/GenBank/DDBJ databases">
        <authorList>
            <person name="Seilhamer J.J."/>
        </authorList>
    </citation>
    <scope>NUCLEOTIDE SEQUENCE [LARGE SCALE GENOMIC DNA]</scope>
    <source>
        <strain evidence="1">L21-II-0</strain>
    </source>
</reference>
<accession>A0A1M4MMJ6</accession>
<evidence type="ECO:0000313" key="1">
    <source>
        <dbReference type="EMBL" id="SCL76145.1"/>
    </source>
</evidence>
<dbReference type="EMBL" id="FMID01000047">
    <property type="protein sequence ID" value="SCL76145.1"/>
    <property type="molecule type" value="Genomic_DNA"/>
</dbReference>
<protein>
    <recommendedName>
        <fullName evidence="3">Antitoxin</fullName>
    </recommendedName>
</protein>
<organism evidence="1 2">
    <name type="scientific">Methanoculleus chikugoensis</name>
    <dbReference type="NCBI Taxonomy" id="118126"/>
    <lineage>
        <taxon>Archaea</taxon>
        <taxon>Methanobacteriati</taxon>
        <taxon>Methanobacteriota</taxon>
        <taxon>Stenosarchaea group</taxon>
        <taxon>Methanomicrobia</taxon>
        <taxon>Methanomicrobiales</taxon>
        <taxon>Methanomicrobiaceae</taxon>
        <taxon>Methanoculleus</taxon>
    </lineage>
</organism>
<dbReference type="Proteomes" id="UP000184671">
    <property type="component" value="Unassembled WGS sequence"/>
</dbReference>
<name>A0A1M4MMJ6_9EURY</name>
<dbReference type="InterPro" id="IPR055979">
    <property type="entry name" value="DUF7557"/>
</dbReference>
<evidence type="ECO:0008006" key="3">
    <source>
        <dbReference type="Google" id="ProtNLM"/>
    </source>
</evidence>
<dbReference type="Pfam" id="PF24434">
    <property type="entry name" value="DUF7557"/>
    <property type="match status" value="1"/>
</dbReference>
<evidence type="ECO:0000313" key="2">
    <source>
        <dbReference type="Proteomes" id="UP000184671"/>
    </source>
</evidence>